<dbReference type="STRING" id="157733.AB986_05620"/>
<evidence type="ECO:0000256" key="1">
    <source>
        <dbReference type="ARBA" id="ARBA00010894"/>
    </source>
</evidence>
<protein>
    <recommendedName>
        <fullName evidence="5">Cell division protein</fullName>
    </recommendedName>
</protein>
<evidence type="ECO:0000313" key="4">
    <source>
        <dbReference type="Proteomes" id="UP000035996"/>
    </source>
</evidence>
<dbReference type="Pfam" id="PF02325">
    <property type="entry name" value="CCB3_YggT"/>
    <property type="match status" value="1"/>
</dbReference>
<dbReference type="PANTHER" id="PTHR33219:SF14">
    <property type="entry name" value="PROTEIN COFACTOR ASSEMBLY OF COMPLEX C SUBUNIT B CCB3, CHLOROPLASTIC-RELATED"/>
    <property type="match status" value="1"/>
</dbReference>
<evidence type="ECO:0000313" key="3">
    <source>
        <dbReference type="EMBL" id="KMM38749.1"/>
    </source>
</evidence>
<organism evidence="3 4">
    <name type="scientific">Guptibacillus hwajinpoensis</name>
    <dbReference type="NCBI Taxonomy" id="208199"/>
    <lineage>
        <taxon>Bacteria</taxon>
        <taxon>Bacillati</taxon>
        <taxon>Bacillota</taxon>
        <taxon>Bacilli</taxon>
        <taxon>Bacillales</taxon>
        <taxon>Guptibacillaceae</taxon>
        <taxon>Guptibacillus</taxon>
    </lineage>
</organism>
<comment type="similarity">
    <text evidence="1">Belongs to the YggT family.</text>
</comment>
<dbReference type="PANTHER" id="PTHR33219">
    <property type="entry name" value="YLMG HOMOLOG PROTEIN 2, CHLOROPLASTIC"/>
    <property type="match status" value="1"/>
</dbReference>
<dbReference type="GeneID" id="301328465"/>
<keyword evidence="4" id="KW-1185">Reference proteome</keyword>
<keyword evidence="2" id="KW-0812">Transmembrane</keyword>
<reference evidence="3" key="1">
    <citation type="submission" date="2015-06" db="EMBL/GenBank/DDBJ databases">
        <authorList>
            <person name="Liu B."/>
            <person name="Wang J."/>
            <person name="Zhu Y."/>
            <person name="Liu G."/>
            <person name="Chen Q."/>
            <person name="Zheng C."/>
            <person name="Che J."/>
            <person name="Ge C."/>
            <person name="Shi H."/>
            <person name="Pan Z."/>
            <person name="Liu X."/>
        </authorList>
    </citation>
    <scope>NUCLEOTIDE SEQUENCE [LARGE SCALE GENOMIC DNA]</scope>
    <source>
        <strain evidence="3">DSM 16346</strain>
    </source>
</reference>
<dbReference type="RefSeq" id="WP_048309871.1">
    <property type="nucleotide sequence ID" value="NZ_CP119526.1"/>
</dbReference>
<dbReference type="Proteomes" id="UP000035996">
    <property type="component" value="Unassembled WGS sequence"/>
</dbReference>
<feature type="transmembrane region" description="Helical" evidence="2">
    <location>
        <begin position="7"/>
        <end position="28"/>
    </location>
</feature>
<proteinExistence type="inferred from homology"/>
<name>A0A0J6D398_9BACL</name>
<dbReference type="OrthoDB" id="47652at2"/>
<evidence type="ECO:0000256" key="2">
    <source>
        <dbReference type="SAM" id="Phobius"/>
    </source>
</evidence>
<dbReference type="AlphaFoldDB" id="A0A0J6D398"/>
<dbReference type="InterPro" id="IPR003425">
    <property type="entry name" value="CCB3/YggT"/>
</dbReference>
<keyword evidence="2" id="KW-1133">Transmembrane helix</keyword>
<evidence type="ECO:0008006" key="5">
    <source>
        <dbReference type="Google" id="ProtNLM"/>
    </source>
</evidence>
<dbReference type="PATRIC" id="fig|157733.3.peg.3362"/>
<comment type="caution">
    <text evidence="3">The sequence shown here is derived from an EMBL/GenBank/DDBJ whole genome shotgun (WGS) entry which is preliminary data.</text>
</comment>
<feature type="transmembrane region" description="Helical" evidence="2">
    <location>
        <begin position="67"/>
        <end position="90"/>
    </location>
</feature>
<dbReference type="GO" id="GO:0016020">
    <property type="term" value="C:membrane"/>
    <property type="evidence" value="ECO:0007669"/>
    <property type="project" value="InterPro"/>
</dbReference>
<dbReference type="EMBL" id="LELK01000001">
    <property type="protein sequence ID" value="KMM38749.1"/>
    <property type="molecule type" value="Genomic_DNA"/>
</dbReference>
<keyword evidence="2" id="KW-0472">Membrane</keyword>
<gene>
    <name evidence="3" type="ORF">AB986_05620</name>
</gene>
<sequence length="91" mass="10109">MVNDLNIASILVSAVQIYTWILIIYIFMSWIPNARESSIGQMIASIAEPYLAPFRKFIPPIGGMLDISPIVAIFALQFVQYGIIALFSMIG</sequence>
<accession>A0A0J6D398</accession>